<dbReference type="AlphaFoldDB" id="A0AA38HKB1"/>
<reference evidence="2" key="1">
    <citation type="journal article" date="2023" name="G3 (Bethesda)">
        <title>Whole genome assemblies of Zophobas morio and Tenebrio molitor.</title>
        <authorList>
            <person name="Kaur S."/>
            <person name="Stinson S.A."/>
            <person name="diCenzo G.C."/>
        </authorList>
    </citation>
    <scope>NUCLEOTIDE SEQUENCE</scope>
    <source>
        <strain evidence="2">QUZm001</strain>
    </source>
</reference>
<organism evidence="2 3">
    <name type="scientific">Zophobas morio</name>
    <dbReference type="NCBI Taxonomy" id="2755281"/>
    <lineage>
        <taxon>Eukaryota</taxon>
        <taxon>Metazoa</taxon>
        <taxon>Ecdysozoa</taxon>
        <taxon>Arthropoda</taxon>
        <taxon>Hexapoda</taxon>
        <taxon>Insecta</taxon>
        <taxon>Pterygota</taxon>
        <taxon>Neoptera</taxon>
        <taxon>Endopterygota</taxon>
        <taxon>Coleoptera</taxon>
        <taxon>Polyphaga</taxon>
        <taxon>Cucujiformia</taxon>
        <taxon>Tenebrionidae</taxon>
        <taxon>Zophobas</taxon>
    </lineage>
</organism>
<evidence type="ECO:0000256" key="1">
    <source>
        <dbReference type="SAM" id="MobiDB-lite"/>
    </source>
</evidence>
<gene>
    <name evidence="2" type="ORF">Zmor_002853</name>
</gene>
<keyword evidence="3" id="KW-1185">Reference proteome</keyword>
<dbReference type="EMBL" id="JALNTZ010000010">
    <property type="protein sequence ID" value="KAJ3639495.1"/>
    <property type="molecule type" value="Genomic_DNA"/>
</dbReference>
<evidence type="ECO:0000313" key="2">
    <source>
        <dbReference type="EMBL" id="KAJ3639495.1"/>
    </source>
</evidence>
<accession>A0AA38HKB1</accession>
<proteinExistence type="predicted"/>
<protein>
    <submittedName>
        <fullName evidence="2">Uncharacterized protein</fullName>
    </submittedName>
</protein>
<evidence type="ECO:0000313" key="3">
    <source>
        <dbReference type="Proteomes" id="UP001168821"/>
    </source>
</evidence>
<feature type="region of interest" description="Disordered" evidence="1">
    <location>
        <begin position="31"/>
        <end position="69"/>
    </location>
</feature>
<sequence>MEKARAVERGTQCEIPAGVLGTIRELSPEVRATASATEVEETGSGSKAQETASVSEVEEATAVETAQQTEQTAELVEKFTQTLTLDVSPSERRPRGRKRARSCDSYLVRKEKYRRMFDRNNS</sequence>
<dbReference type="Proteomes" id="UP001168821">
    <property type="component" value="Unassembled WGS sequence"/>
</dbReference>
<name>A0AA38HKB1_9CUCU</name>
<comment type="caution">
    <text evidence="2">The sequence shown here is derived from an EMBL/GenBank/DDBJ whole genome shotgun (WGS) entry which is preliminary data.</text>
</comment>